<dbReference type="GO" id="GO:0005737">
    <property type="term" value="C:cytoplasm"/>
    <property type="evidence" value="ECO:0007669"/>
    <property type="project" value="UniProtKB-SubCell"/>
</dbReference>
<dbReference type="InterPro" id="IPR001986">
    <property type="entry name" value="Enolpyruvate_Tfrase_dom"/>
</dbReference>
<dbReference type="GO" id="GO:0008760">
    <property type="term" value="F:UDP-N-acetylglucosamine 1-carboxyvinyltransferase activity"/>
    <property type="evidence" value="ECO:0007669"/>
    <property type="project" value="UniProtKB-UniRule"/>
</dbReference>
<keyword evidence="8 13" id="KW-0131">Cell cycle</keyword>
<dbReference type="InterPro" id="IPR036968">
    <property type="entry name" value="Enolpyruvate_Tfrase_sf"/>
</dbReference>
<dbReference type="Proteomes" id="UP000597507">
    <property type="component" value="Unassembled WGS sequence"/>
</dbReference>
<evidence type="ECO:0000313" key="16">
    <source>
        <dbReference type="Proteomes" id="UP000597507"/>
    </source>
</evidence>
<dbReference type="NCBIfam" id="NF006873">
    <property type="entry name" value="PRK09369.1"/>
    <property type="match status" value="1"/>
</dbReference>
<dbReference type="CDD" id="cd01555">
    <property type="entry name" value="UdpNAET"/>
    <property type="match status" value="1"/>
</dbReference>
<dbReference type="PANTHER" id="PTHR43783:SF1">
    <property type="entry name" value="UDP-N-ACETYLGLUCOSAMINE 1-CARBOXYVINYLTRANSFERASE"/>
    <property type="match status" value="1"/>
</dbReference>
<feature type="active site" description="Proton donor" evidence="13">
    <location>
        <position position="117"/>
    </location>
</feature>
<protein>
    <recommendedName>
        <fullName evidence="13">UDP-N-acetylglucosamine 1-carboxyvinyltransferase</fullName>
        <ecNumber evidence="13">2.5.1.7</ecNumber>
    </recommendedName>
    <alternativeName>
        <fullName evidence="13">Enoylpyruvate transferase</fullName>
    </alternativeName>
    <alternativeName>
        <fullName evidence="13">UDP-N-acetylglucosamine enolpyruvyl transferase</fullName>
        <shortName evidence="13">EPT</shortName>
    </alternativeName>
</protein>
<feature type="binding site" evidence="13">
    <location>
        <position position="328"/>
    </location>
    <ligand>
        <name>UDP-N-acetyl-alpha-D-glucosamine</name>
        <dbReference type="ChEBI" id="CHEBI:57705"/>
    </ligand>
</feature>
<dbReference type="GO" id="GO:0019277">
    <property type="term" value="P:UDP-N-acetylgalactosamine biosynthetic process"/>
    <property type="evidence" value="ECO:0007669"/>
    <property type="project" value="InterPro"/>
</dbReference>
<evidence type="ECO:0000256" key="3">
    <source>
        <dbReference type="ARBA" id="ARBA00022490"/>
    </source>
</evidence>
<dbReference type="InterPro" id="IPR013792">
    <property type="entry name" value="RNA3'P_cycl/enolpyr_Trfase_a/b"/>
</dbReference>
<evidence type="ECO:0000256" key="11">
    <source>
        <dbReference type="ARBA" id="ARBA00038367"/>
    </source>
</evidence>
<dbReference type="PANTHER" id="PTHR43783">
    <property type="entry name" value="UDP-N-ACETYLGLUCOSAMINE 1-CARBOXYVINYLTRANSFERASE"/>
    <property type="match status" value="1"/>
</dbReference>
<feature type="binding site" evidence="13">
    <location>
        <position position="306"/>
    </location>
    <ligand>
        <name>UDP-N-acetyl-alpha-D-glucosamine</name>
        <dbReference type="ChEBI" id="CHEBI:57705"/>
    </ligand>
</feature>
<evidence type="ECO:0000313" key="15">
    <source>
        <dbReference type="EMBL" id="GGG50886.1"/>
    </source>
</evidence>
<feature type="domain" description="Enolpyruvate transferase" evidence="14">
    <location>
        <begin position="7"/>
        <end position="407"/>
    </location>
</feature>
<feature type="binding site" evidence="13">
    <location>
        <position position="93"/>
    </location>
    <ligand>
        <name>UDP-N-acetyl-alpha-D-glucosamine</name>
        <dbReference type="ChEBI" id="CHEBI:57705"/>
    </ligand>
</feature>
<evidence type="ECO:0000256" key="12">
    <source>
        <dbReference type="ARBA" id="ARBA00047527"/>
    </source>
</evidence>
<dbReference type="InterPro" id="IPR050068">
    <property type="entry name" value="MurA_subfamily"/>
</dbReference>
<organism evidence="15 16">
    <name type="scientific">Caldovatus sediminis</name>
    <dbReference type="NCBI Taxonomy" id="2041189"/>
    <lineage>
        <taxon>Bacteria</taxon>
        <taxon>Pseudomonadati</taxon>
        <taxon>Pseudomonadota</taxon>
        <taxon>Alphaproteobacteria</taxon>
        <taxon>Acetobacterales</taxon>
        <taxon>Roseomonadaceae</taxon>
        <taxon>Caldovatus</taxon>
    </lineage>
</organism>
<evidence type="ECO:0000259" key="14">
    <source>
        <dbReference type="Pfam" id="PF00275"/>
    </source>
</evidence>
<comment type="caution">
    <text evidence="13">Lacks conserved residue(s) required for the propagation of feature annotation.</text>
</comment>
<evidence type="ECO:0000256" key="7">
    <source>
        <dbReference type="ARBA" id="ARBA00022984"/>
    </source>
</evidence>
<dbReference type="EMBL" id="BMKS01000023">
    <property type="protein sequence ID" value="GGG50886.1"/>
    <property type="molecule type" value="Genomic_DNA"/>
</dbReference>
<dbReference type="EC" id="2.5.1.7" evidence="13"/>
<gene>
    <name evidence="13 15" type="primary">murA</name>
    <name evidence="15" type="ORF">GCM10010964_42740</name>
</gene>
<evidence type="ECO:0000256" key="6">
    <source>
        <dbReference type="ARBA" id="ARBA00022960"/>
    </source>
</evidence>
<feature type="binding site" evidence="13">
    <location>
        <begin position="122"/>
        <end position="126"/>
    </location>
    <ligand>
        <name>UDP-N-acetyl-alpha-D-glucosamine</name>
        <dbReference type="ChEBI" id="CHEBI:57705"/>
    </ligand>
</feature>
<evidence type="ECO:0000256" key="1">
    <source>
        <dbReference type="ARBA" id="ARBA00004496"/>
    </source>
</evidence>
<keyword evidence="7 13" id="KW-0573">Peptidoglycan synthesis</keyword>
<evidence type="ECO:0000256" key="8">
    <source>
        <dbReference type="ARBA" id="ARBA00023306"/>
    </source>
</evidence>
<keyword evidence="9 13" id="KW-0961">Cell wall biogenesis/degradation</keyword>
<evidence type="ECO:0000256" key="10">
    <source>
        <dbReference type="ARBA" id="ARBA00023317"/>
    </source>
</evidence>
<dbReference type="FunFam" id="3.65.10.10:FF:000001">
    <property type="entry name" value="UDP-N-acetylglucosamine 1-carboxyvinyltransferase"/>
    <property type="match status" value="1"/>
</dbReference>
<comment type="pathway">
    <text evidence="2 13">Cell wall biogenesis; peptidoglycan biosynthesis.</text>
</comment>
<dbReference type="RefSeq" id="WP_188904000.1">
    <property type="nucleotide sequence ID" value="NZ_BMKS01000023.1"/>
</dbReference>
<dbReference type="Pfam" id="PF00275">
    <property type="entry name" value="EPSP_synthase"/>
    <property type="match status" value="1"/>
</dbReference>
<feature type="binding site" evidence="13">
    <location>
        <begin position="22"/>
        <end position="23"/>
    </location>
    <ligand>
        <name>phosphoenolpyruvate</name>
        <dbReference type="ChEBI" id="CHEBI:58702"/>
    </ligand>
</feature>
<keyword evidence="5 13" id="KW-0808">Transferase</keyword>
<evidence type="ECO:0000256" key="13">
    <source>
        <dbReference type="HAMAP-Rule" id="MF_00111"/>
    </source>
</evidence>
<reference evidence="15 16" key="1">
    <citation type="journal article" date="2014" name="Int. J. Syst. Evol. Microbiol.">
        <title>Complete genome sequence of Corynebacterium casei LMG S-19264T (=DSM 44701T), isolated from a smear-ripened cheese.</title>
        <authorList>
            <consortium name="US DOE Joint Genome Institute (JGI-PGF)"/>
            <person name="Walter F."/>
            <person name="Albersmeier A."/>
            <person name="Kalinowski J."/>
            <person name="Ruckert C."/>
        </authorList>
    </citation>
    <scope>NUCLEOTIDE SEQUENCE [LARGE SCALE GENOMIC DNA]</scope>
    <source>
        <strain evidence="15 16">CGMCC 1.16330</strain>
    </source>
</reference>
<keyword evidence="16" id="KW-1185">Reference proteome</keyword>
<dbReference type="NCBIfam" id="TIGR01072">
    <property type="entry name" value="murA"/>
    <property type="match status" value="1"/>
</dbReference>
<dbReference type="GO" id="GO:0008360">
    <property type="term" value="P:regulation of cell shape"/>
    <property type="evidence" value="ECO:0007669"/>
    <property type="project" value="UniProtKB-KW"/>
</dbReference>
<comment type="subcellular location">
    <subcellularLocation>
        <location evidence="1 13">Cytoplasm</location>
    </subcellularLocation>
</comment>
<dbReference type="AlphaFoldDB" id="A0A8J2ZF22"/>
<dbReference type="InterPro" id="IPR005750">
    <property type="entry name" value="UDP_GlcNAc_COvinyl_MurA"/>
</dbReference>
<dbReference type="HAMAP" id="MF_00111">
    <property type="entry name" value="MurA"/>
    <property type="match status" value="1"/>
</dbReference>
<keyword evidence="4 13" id="KW-0132">Cell division</keyword>
<keyword evidence="6 13" id="KW-0133">Cell shape</keyword>
<keyword evidence="10 13" id="KW-0670">Pyruvate</keyword>
<feature type="modified residue" description="2-(S-cysteinyl)pyruvic acid O-phosphothioketal" evidence="13">
    <location>
        <position position="117"/>
    </location>
</feature>
<name>A0A8J2ZF22_9PROT</name>
<dbReference type="UniPathway" id="UPA00219"/>
<comment type="similarity">
    <text evidence="11 13">Belongs to the EPSP synthase family. MurA subfamily.</text>
</comment>
<comment type="function">
    <text evidence="13">Cell wall formation. Adds enolpyruvyl to UDP-N-acetylglucosamine.</text>
</comment>
<comment type="caution">
    <text evidence="15">The sequence shown here is derived from an EMBL/GenBank/DDBJ whole genome shotgun (WGS) entry which is preliminary data.</text>
</comment>
<accession>A0A8J2ZF22</accession>
<keyword evidence="3 13" id="KW-0963">Cytoplasm</keyword>
<dbReference type="Gene3D" id="3.65.10.10">
    <property type="entry name" value="Enolpyruvate transferase domain"/>
    <property type="match status" value="2"/>
</dbReference>
<dbReference type="GO" id="GO:0009252">
    <property type="term" value="P:peptidoglycan biosynthetic process"/>
    <property type="evidence" value="ECO:0007669"/>
    <property type="project" value="UniProtKB-UniRule"/>
</dbReference>
<evidence type="ECO:0000256" key="2">
    <source>
        <dbReference type="ARBA" id="ARBA00004752"/>
    </source>
</evidence>
<sequence>MDRIRIRGGRPLEGRIPVSGAKNAALPLMAAALLSDGPLTLTNVPDLADIATMGALLAQHGLEVAHDRAARTLTLSGAAGNLVAPYDIVRKMRASVLVLGPLVARFGEARVSLPGGCAIGTRPVDLHLKGLEQMGAEIALEAGYIHAKAPRGLRGARILFPQVSVGATENLLMAATLAEGETELVNVAREPEIEDLARCLIAMGARIEGLGTDRLRIEGVRRLGPATHAVIPDRIEAGTYACAAAITGGAVLLEGARLDHLGAVARILREAGVAVEEEPGGIRVSRLDGLRGTDVMTEPFPGFATDMQAQFMALMSVAEGAAMVTETIFENRFMHVPELNRMGARINVHGASAIVRGVPRLSGAPVMATDLRASVSLVLAGLAAQGETIVNRVYHLDRGYERVEQKLAAVGADIERIPG</sequence>
<dbReference type="GO" id="GO:0051301">
    <property type="term" value="P:cell division"/>
    <property type="evidence" value="ECO:0007669"/>
    <property type="project" value="UniProtKB-KW"/>
</dbReference>
<evidence type="ECO:0000256" key="5">
    <source>
        <dbReference type="ARBA" id="ARBA00022679"/>
    </source>
</evidence>
<evidence type="ECO:0000256" key="9">
    <source>
        <dbReference type="ARBA" id="ARBA00023316"/>
    </source>
</evidence>
<evidence type="ECO:0000256" key="4">
    <source>
        <dbReference type="ARBA" id="ARBA00022618"/>
    </source>
</evidence>
<proteinExistence type="inferred from homology"/>
<dbReference type="SUPFAM" id="SSF55205">
    <property type="entry name" value="EPT/RTPC-like"/>
    <property type="match status" value="1"/>
</dbReference>
<dbReference type="GO" id="GO:0071555">
    <property type="term" value="P:cell wall organization"/>
    <property type="evidence" value="ECO:0007669"/>
    <property type="project" value="UniProtKB-KW"/>
</dbReference>
<comment type="catalytic activity">
    <reaction evidence="12 13">
        <text>phosphoenolpyruvate + UDP-N-acetyl-alpha-D-glucosamine = UDP-N-acetyl-3-O-(1-carboxyvinyl)-alpha-D-glucosamine + phosphate</text>
        <dbReference type="Rhea" id="RHEA:18681"/>
        <dbReference type="ChEBI" id="CHEBI:43474"/>
        <dbReference type="ChEBI" id="CHEBI:57705"/>
        <dbReference type="ChEBI" id="CHEBI:58702"/>
        <dbReference type="ChEBI" id="CHEBI:68483"/>
        <dbReference type="EC" id="2.5.1.7"/>
    </reaction>
</comment>